<feature type="transmembrane region" description="Helical" evidence="1">
    <location>
        <begin position="20"/>
        <end position="41"/>
    </location>
</feature>
<evidence type="ECO:0000313" key="3">
    <source>
        <dbReference type="EMBL" id="SYX83607.1"/>
    </source>
</evidence>
<evidence type="ECO:0000313" key="5">
    <source>
        <dbReference type="Proteomes" id="UP001527090"/>
    </source>
</evidence>
<proteinExistence type="predicted"/>
<dbReference type="RefSeq" id="WP_028531442.1">
    <property type="nucleotide sequence ID" value="NZ_JAMDLY010000016.1"/>
</dbReference>
<feature type="transmembrane region" description="Helical" evidence="1">
    <location>
        <begin position="47"/>
        <end position="72"/>
    </location>
</feature>
<gene>
    <name evidence="2" type="ORF">M5X04_21465</name>
    <name evidence="3" type="ORF">PBLR_12029</name>
</gene>
<reference evidence="4" key="1">
    <citation type="submission" date="2018-08" db="EMBL/GenBank/DDBJ databases">
        <authorList>
            <person name="Chevrot R."/>
        </authorList>
    </citation>
    <scope>NUCLEOTIDE SEQUENCE [LARGE SCALE GENOMIC DNA]</scope>
</reference>
<evidence type="ECO:0000313" key="2">
    <source>
        <dbReference type="EMBL" id="MCY9531881.1"/>
    </source>
</evidence>
<keyword evidence="1" id="KW-0812">Transmembrane</keyword>
<evidence type="ECO:0000313" key="4">
    <source>
        <dbReference type="Proteomes" id="UP000304148"/>
    </source>
</evidence>
<keyword evidence="5" id="KW-1185">Reference proteome</keyword>
<reference evidence="3" key="2">
    <citation type="submission" date="2018-08" db="EMBL/GenBank/DDBJ databases">
        <authorList>
            <person name="Ferrada E.E."/>
            <person name="Latorre B.A."/>
        </authorList>
    </citation>
    <scope>NUCLEOTIDE SEQUENCE</scope>
    <source>
        <strain evidence="3">Paenibacillus B-LR1</strain>
    </source>
</reference>
<feature type="transmembrane region" description="Helical" evidence="1">
    <location>
        <begin position="138"/>
        <end position="159"/>
    </location>
</feature>
<evidence type="ECO:0000256" key="1">
    <source>
        <dbReference type="SAM" id="Phobius"/>
    </source>
</evidence>
<feature type="transmembrane region" description="Helical" evidence="1">
    <location>
        <begin position="203"/>
        <end position="225"/>
    </location>
</feature>
<dbReference type="AlphaFoldDB" id="A0A383R8Z0"/>
<sequence>MNRVTTVMKMYSKDHIMWFFAPWCFVLLPSFLINVLIGYLLQPEQGYYSGGVVSIFIYLLILGIVAVTQNFSFAFGISIRRKDYYFGTILMFLIASVTVATIVILLSIGERSITQMLDANFHFFTLPYITDGSLLEQWWVYFATAAHLSTLGFMFAMFFRRFGRTGMFILFPVTLAISSIFSYLCTYYSWWGNIFSWFGSHSAAQLASYFFALAVIHSLLTFIMIRRTTIA</sequence>
<organism evidence="3 4">
    <name type="scientific">Paenibacillus alvei</name>
    <name type="common">Bacillus alvei</name>
    <dbReference type="NCBI Taxonomy" id="44250"/>
    <lineage>
        <taxon>Bacteria</taxon>
        <taxon>Bacillati</taxon>
        <taxon>Bacillota</taxon>
        <taxon>Bacilli</taxon>
        <taxon>Bacillales</taxon>
        <taxon>Paenibacillaceae</taxon>
        <taxon>Paenibacillus</taxon>
    </lineage>
</organism>
<dbReference type="Proteomes" id="UP001527090">
    <property type="component" value="Unassembled WGS sequence"/>
</dbReference>
<protein>
    <submittedName>
        <fullName evidence="3">Uncharacterized protein</fullName>
    </submittedName>
</protein>
<feature type="transmembrane region" description="Helical" evidence="1">
    <location>
        <begin position="166"/>
        <end position="191"/>
    </location>
</feature>
<dbReference type="EMBL" id="JAMDLY010000016">
    <property type="protein sequence ID" value="MCY9531881.1"/>
    <property type="molecule type" value="Genomic_DNA"/>
</dbReference>
<accession>A0A383R8Z0</accession>
<name>A0A383R8Z0_PAEAL</name>
<dbReference type="Proteomes" id="UP000304148">
    <property type="component" value="Chromosome"/>
</dbReference>
<reference evidence="2 5" key="3">
    <citation type="submission" date="2022-05" db="EMBL/GenBank/DDBJ databases">
        <title>Genome Sequencing of Bee-Associated Microbes.</title>
        <authorList>
            <person name="Dunlap C."/>
        </authorList>
    </citation>
    <scope>NUCLEOTIDE SEQUENCE [LARGE SCALE GENOMIC DNA]</scope>
    <source>
        <strain evidence="2 5">NRRL NRS-750</strain>
    </source>
</reference>
<feature type="transmembrane region" description="Helical" evidence="1">
    <location>
        <begin position="84"/>
        <end position="108"/>
    </location>
</feature>
<keyword evidence="1" id="KW-0472">Membrane</keyword>
<dbReference type="EMBL" id="LS992241">
    <property type="protein sequence ID" value="SYX83607.1"/>
    <property type="molecule type" value="Genomic_DNA"/>
</dbReference>
<keyword evidence="1" id="KW-1133">Transmembrane helix</keyword>